<proteinExistence type="inferred from homology"/>
<dbReference type="SUPFAM" id="SSF161098">
    <property type="entry name" value="MetI-like"/>
    <property type="match status" value="1"/>
</dbReference>
<dbReference type="CDD" id="cd06261">
    <property type="entry name" value="TM_PBP2"/>
    <property type="match status" value="1"/>
</dbReference>
<evidence type="ECO:0000313" key="10">
    <source>
        <dbReference type="Proteomes" id="UP001466331"/>
    </source>
</evidence>
<comment type="subcellular location">
    <subcellularLocation>
        <location evidence="1 7">Cell membrane</location>
        <topology evidence="1 7">Multi-pass membrane protein</topology>
    </subcellularLocation>
</comment>
<protein>
    <submittedName>
        <fullName evidence="9">Sugar ABC transporter permease</fullName>
    </submittedName>
</protein>
<sequence>MQKKWVIPCFLFPALMVYSVFFILPIIGSVRLAFFDFNGLEPVTFVGFDNFVALFTRSPYSEHFWNAFGNNIVFFLIVTVFQNFFGFVIAVMVTRKKWGANFFRTISFLPTTISVIVVGFLFKLMLNPQWGLVNMILERIGLISQGFPWLGKPGIALFMVAFAVSWQWMGESVIFYSAGIDGINPELFEAARIDGASLWHEIRYILLPAVVPVIAIVTILIFVGDFTQFDIVYAMTGSKGNPSYSTDIFGSLFYRVAFQVPARGGWGFGMGAAVSTTISLIISIGVFLWVLLFNRAGKKKQGGVA</sequence>
<evidence type="ECO:0000259" key="8">
    <source>
        <dbReference type="PROSITE" id="PS50928"/>
    </source>
</evidence>
<feature type="transmembrane region" description="Helical" evidence="7">
    <location>
        <begin position="146"/>
        <end position="166"/>
    </location>
</feature>
<keyword evidence="4 7" id="KW-0812">Transmembrane</keyword>
<dbReference type="PANTHER" id="PTHR43227:SF11">
    <property type="entry name" value="BLL4140 PROTEIN"/>
    <property type="match status" value="1"/>
</dbReference>
<gene>
    <name evidence="9" type="ORF">WKV44_03570</name>
</gene>
<evidence type="ECO:0000256" key="5">
    <source>
        <dbReference type="ARBA" id="ARBA00022989"/>
    </source>
</evidence>
<evidence type="ECO:0000256" key="4">
    <source>
        <dbReference type="ARBA" id="ARBA00022692"/>
    </source>
</evidence>
<keyword evidence="2 7" id="KW-0813">Transport</keyword>
<dbReference type="InterPro" id="IPR035906">
    <property type="entry name" value="MetI-like_sf"/>
</dbReference>
<keyword evidence="5 7" id="KW-1133">Transmembrane helix</keyword>
<dbReference type="Gene3D" id="1.10.3720.10">
    <property type="entry name" value="MetI-like"/>
    <property type="match status" value="1"/>
</dbReference>
<feature type="domain" description="ABC transmembrane type-1" evidence="8">
    <location>
        <begin position="68"/>
        <end position="289"/>
    </location>
</feature>
<evidence type="ECO:0000256" key="7">
    <source>
        <dbReference type="RuleBase" id="RU363032"/>
    </source>
</evidence>
<dbReference type="RefSeq" id="WP_420069060.1">
    <property type="nucleotide sequence ID" value="NZ_JBCHKQ010000001.1"/>
</dbReference>
<evidence type="ECO:0000256" key="6">
    <source>
        <dbReference type="ARBA" id="ARBA00023136"/>
    </source>
</evidence>
<keyword evidence="3" id="KW-1003">Cell membrane</keyword>
<comment type="caution">
    <text evidence="9">The sequence shown here is derived from an EMBL/GenBank/DDBJ whole genome shotgun (WGS) entry which is preliminary data.</text>
</comment>
<keyword evidence="6 7" id="KW-0472">Membrane</keyword>
<dbReference type="Pfam" id="PF00528">
    <property type="entry name" value="BPD_transp_1"/>
    <property type="match status" value="1"/>
</dbReference>
<reference evidence="9 10" key="1">
    <citation type="submission" date="2024-03" db="EMBL/GenBank/DDBJ databases">
        <title>Ignisphaera cupida sp. nov., a hyperthermophilic hydrolytic archaeon from a hot spring of Kamchatka, and proposal of Ignisphaeraceae fam. nov.</title>
        <authorList>
            <person name="Podosokorskaya O.A."/>
            <person name="Elcheninov A.G."/>
            <person name="Maltseva A.I."/>
            <person name="Zayulina K.S."/>
            <person name="Novikov A."/>
            <person name="Merkel A.Y."/>
        </authorList>
    </citation>
    <scope>NUCLEOTIDE SEQUENCE [LARGE SCALE GENOMIC DNA]</scope>
    <source>
        <strain evidence="9 10">38H-sp</strain>
    </source>
</reference>
<dbReference type="InterPro" id="IPR000515">
    <property type="entry name" value="MetI-like"/>
</dbReference>
<organism evidence="9 10">
    <name type="scientific">Rarispira pelagica</name>
    <dbReference type="NCBI Taxonomy" id="3141764"/>
    <lineage>
        <taxon>Bacteria</taxon>
        <taxon>Pseudomonadati</taxon>
        <taxon>Spirochaetota</taxon>
        <taxon>Spirochaetia</taxon>
        <taxon>Winmispirales</taxon>
        <taxon>Winmispiraceae</taxon>
        <taxon>Rarispira</taxon>
    </lineage>
</organism>
<feature type="transmembrane region" description="Helical" evidence="7">
    <location>
        <begin position="202"/>
        <end position="223"/>
    </location>
</feature>
<evidence type="ECO:0000256" key="1">
    <source>
        <dbReference type="ARBA" id="ARBA00004651"/>
    </source>
</evidence>
<comment type="similarity">
    <text evidence="7">Belongs to the binding-protein-dependent transport system permease family.</text>
</comment>
<evidence type="ECO:0000256" key="3">
    <source>
        <dbReference type="ARBA" id="ARBA00022475"/>
    </source>
</evidence>
<feature type="transmembrane region" description="Helical" evidence="7">
    <location>
        <begin position="106"/>
        <end position="126"/>
    </location>
</feature>
<dbReference type="PANTHER" id="PTHR43227">
    <property type="entry name" value="BLL4140 PROTEIN"/>
    <property type="match status" value="1"/>
</dbReference>
<evidence type="ECO:0000256" key="2">
    <source>
        <dbReference type="ARBA" id="ARBA00022448"/>
    </source>
</evidence>
<dbReference type="InterPro" id="IPR050809">
    <property type="entry name" value="UgpAE/MalFG_permease"/>
</dbReference>
<dbReference type="Proteomes" id="UP001466331">
    <property type="component" value="Unassembled WGS sequence"/>
</dbReference>
<dbReference type="PROSITE" id="PS50928">
    <property type="entry name" value="ABC_TM1"/>
    <property type="match status" value="1"/>
</dbReference>
<feature type="transmembrane region" description="Helical" evidence="7">
    <location>
        <begin position="5"/>
        <end position="27"/>
    </location>
</feature>
<keyword evidence="10" id="KW-1185">Reference proteome</keyword>
<feature type="transmembrane region" description="Helical" evidence="7">
    <location>
        <begin position="268"/>
        <end position="292"/>
    </location>
</feature>
<feature type="transmembrane region" description="Helical" evidence="7">
    <location>
        <begin position="72"/>
        <end position="94"/>
    </location>
</feature>
<evidence type="ECO:0000313" key="9">
    <source>
        <dbReference type="EMBL" id="MEM5947617.1"/>
    </source>
</evidence>
<dbReference type="EMBL" id="JBCHKQ010000001">
    <property type="protein sequence ID" value="MEM5947617.1"/>
    <property type="molecule type" value="Genomic_DNA"/>
</dbReference>
<accession>A0ABU9UAB5</accession>
<name>A0ABU9UAB5_9SPIR</name>